<feature type="domain" description="Methyltransferase" evidence="1">
    <location>
        <begin position="43"/>
        <end position="142"/>
    </location>
</feature>
<reference evidence="2 3" key="1">
    <citation type="submission" date="2019-02" db="EMBL/GenBank/DDBJ databases">
        <title>High diversity of culturable Acinetobacter species in natural soil and water ecosystems.</title>
        <authorList>
            <person name="Radolfova-Krizova L."/>
            <person name="Nemec A."/>
        </authorList>
    </citation>
    <scope>NUCLEOTIDE SEQUENCE [LARGE SCALE GENOMIC DNA]</scope>
    <source>
        <strain evidence="2 3">ANC 4281</strain>
    </source>
</reference>
<dbReference type="GO" id="GO:0032259">
    <property type="term" value="P:methylation"/>
    <property type="evidence" value="ECO:0007669"/>
    <property type="project" value="UniProtKB-KW"/>
</dbReference>
<evidence type="ECO:0000259" key="1">
    <source>
        <dbReference type="Pfam" id="PF13649"/>
    </source>
</evidence>
<dbReference type="Pfam" id="PF13649">
    <property type="entry name" value="Methyltransf_25"/>
    <property type="match status" value="1"/>
</dbReference>
<dbReference type="AlphaFoldDB" id="A0A4R0EG48"/>
<keyword evidence="2" id="KW-0808">Transferase</keyword>
<sequence>MSKSHWENVYQTKDIDQVSWYQAQDKKTLELIKSQNLQLSQNIIDVGSGASILIDQLLEAGYRNLHVLDLSKTALQKTKLRASEKGLDLVNVTWLVDDVCTAHLPQQYFDLWHDRAVFHFMITEQQQEQYIENMKGALKEGGLLIMSTFSEDGPTQCSGLPIQRYSIEQLKQRLGEDFRLVHYDHNLHITPWETQQNFLNSVWVFKG</sequence>
<dbReference type="Gene3D" id="3.40.50.150">
    <property type="entry name" value="Vaccinia Virus protein VP39"/>
    <property type="match status" value="1"/>
</dbReference>
<gene>
    <name evidence="2" type="ORF">E0H85_15360</name>
</gene>
<dbReference type="OrthoDB" id="9788660at2"/>
<dbReference type="InterPro" id="IPR041698">
    <property type="entry name" value="Methyltransf_25"/>
</dbReference>
<dbReference type="RefSeq" id="WP_131272089.1">
    <property type="nucleotide sequence ID" value="NZ_SJOA01000028.1"/>
</dbReference>
<dbReference type="InterPro" id="IPR029063">
    <property type="entry name" value="SAM-dependent_MTases_sf"/>
</dbReference>
<name>A0A4R0EG48_9GAMM</name>
<dbReference type="PANTHER" id="PTHR12843">
    <property type="entry name" value="PROTEIN-LYSINE N-METHYLTRANSFERASE METTL10"/>
    <property type="match status" value="1"/>
</dbReference>
<comment type="caution">
    <text evidence="2">The sequence shown here is derived from an EMBL/GenBank/DDBJ whole genome shotgun (WGS) entry which is preliminary data.</text>
</comment>
<protein>
    <submittedName>
        <fullName evidence="2">Class I SAM-dependent methyltransferase</fullName>
    </submittedName>
</protein>
<keyword evidence="2" id="KW-0489">Methyltransferase</keyword>
<organism evidence="2 3">
    <name type="scientific">Acinetobacter terrae</name>
    <dbReference type="NCBI Taxonomy" id="2731247"/>
    <lineage>
        <taxon>Bacteria</taxon>
        <taxon>Pseudomonadati</taxon>
        <taxon>Pseudomonadota</taxon>
        <taxon>Gammaproteobacteria</taxon>
        <taxon>Moraxellales</taxon>
        <taxon>Moraxellaceae</taxon>
        <taxon>Acinetobacter</taxon>
        <taxon>Acinetobacter Taxon 24</taxon>
    </lineage>
</organism>
<dbReference type="PANTHER" id="PTHR12843:SF5">
    <property type="entry name" value="EEF1A LYSINE METHYLTRANSFERASE 2"/>
    <property type="match status" value="1"/>
</dbReference>
<proteinExistence type="predicted"/>
<evidence type="ECO:0000313" key="3">
    <source>
        <dbReference type="Proteomes" id="UP000291380"/>
    </source>
</evidence>
<evidence type="ECO:0000313" key="2">
    <source>
        <dbReference type="EMBL" id="TCB55209.1"/>
    </source>
</evidence>
<dbReference type="CDD" id="cd02440">
    <property type="entry name" value="AdoMet_MTases"/>
    <property type="match status" value="1"/>
</dbReference>
<dbReference type="GO" id="GO:0008168">
    <property type="term" value="F:methyltransferase activity"/>
    <property type="evidence" value="ECO:0007669"/>
    <property type="project" value="UniProtKB-KW"/>
</dbReference>
<dbReference type="SUPFAM" id="SSF53335">
    <property type="entry name" value="S-adenosyl-L-methionine-dependent methyltransferases"/>
    <property type="match status" value="1"/>
</dbReference>
<dbReference type="Proteomes" id="UP000291380">
    <property type="component" value="Unassembled WGS sequence"/>
</dbReference>
<accession>A0A4R0EG48</accession>
<dbReference type="EMBL" id="SJOA01000028">
    <property type="protein sequence ID" value="TCB55209.1"/>
    <property type="molecule type" value="Genomic_DNA"/>
</dbReference>